<comment type="caution">
    <text evidence="2">The sequence shown here is derived from an EMBL/GenBank/DDBJ whole genome shotgun (WGS) entry which is preliminary data.</text>
</comment>
<feature type="chain" id="PRO_5031046186" description="DUF2846 domain-containing protein" evidence="1">
    <location>
        <begin position="22"/>
        <end position="188"/>
    </location>
</feature>
<feature type="signal peptide" evidence="1">
    <location>
        <begin position="1"/>
        <end position="21"/>
    </location>
</feature>
<dbReference type="RefSeq" id="WP_152897831.1">
    <property type="nucleotide sequence ID" value="NZ_WHUV01000002.1"/>
</dbReference>
<evidence type="ECO:0000313" key="2">
    <source>
        <dbReference type="EMBL" id="MQA54287.1"/>
    </source>
</evidence>
<proteinExistence type="predicted"/>
<gene>
    <name evidence="2" type="ORF">GDH07_13305</name>
</gene>
<dbReference type="Proteomes" id="UP000486534">
    <property type="component" value="Unassembled WGS sequence"/>
</dbReference>
<accession>A0A7X1U4B5</accession>
<dbReference type="PROSITE" id="PS51257">
    <property type="entry name" value="PROKAR_LIPOPROTEIN"/>
    <property type="match status" value="1"/>
</dbReference>
<dbReference type="AlphaFoldDB" id="A0A7X1U4B5"/>
<evidence type="ECO:0000313" key="3">
    <source>
        <dbReference type="Proteomes" id="UP000486534"/>
    </source>
</evidence>
<keyword evidence="1" id="KW-0732">Signal</keyword>
<evidence type="ECO:0008006" key="4">
    <source>
        <dbReference type="Google" id="ProtNLM"/>
    </source>
</evidence>
<name>A0A7X1U4B5_9PSED</name>
<dbReference type="EMBL" id="WHUV01000002">
    <property type="protein sequence ID" value="MQA54287.1"/>
    <property type="molecule type" value="Genomic_DNA"/>
</dbReference>
<organism evidence="2 3">
    <name type="scientific">Pseudomonas piscis</name>
    <dbReference type="NCBI Taxonomy" id="2614538"/>
    <lineage>
        <taxon>Bacteria</taxon>
        <taxon>Pseudomonadati</taxon>
        <taxon>Pseudomonadota</taxon>
        <taxon>Gammaproteobacteria</taxon>
        <taxon>Pseudomonadales</taxon>
        <taxon>Pseudomonadaceae</taxon>
        <taxon>Pseudomonas</taxon>
    </lineage>
</organism>
<evidence type="ECO:0000256" key="1">
    <source>
        <dbReference type="SAM" id="SignalP"/>
    </source>
</evidence>
<sequence>MRKTSQLLVVGVTALMSACSALPPEMALDSKVYSSENAGLVLGSLIEGGPYGTWISFRNVNSGKTYGWAPKDYYSAWLPAGTYEVNDLGSRRGLMGPYSKPLRFTVANGQLNYLGEMAYGCPVAAHPAAVYGVKSCGFLALGTCTVDRPSIAICVTDRQEQAVRTFVKQHPQYSQLPVRPTVMSTQQP</sequence>
<reference evidence="2 3" key="1">
    <citation type="submission" date="2019-10" db="EMBL/GenBank/DDBJ databases">
        <title>Pseudomonas dajingensis sp. nov., isolated from the profound head ulcers of farmed Murray cod (Maccullochella peelii peelii).</title>
        <authorList>
            <person name="Liu Y."/>
        </authorList>
    </citation>
    <scope>NUCLEOTIDE SEQUENCE [LARGE SCALE GENOMIC DNA]</scope>
    <source>
        <strain evidence="2 3">MC042</strain>
    </source>
</reference>
<protein>
    <recommendedName>
        <fullName evidence="4">DUF2846 domain-containing protein</fullName>
    </recommendedName>
</protein>